<evidence type="ECO:0000313" key="1">
    <source>
        <dbReference type="EMBL" id="TWU04746.1"/>
    </source>
</evidence>
<proteinExistence type="predicted"/>
<dbReference type="AlphaFoldDB" id="A0A5C6B0D7"/>
<name>A0A5C6B0D7_9BACT</name>
<dbReference type="GO" id="GO:0090313">
    <property type="term" value="P:regulation of protein targeting to membrane"/>
    <property type="evidence" value="ECO:0007669"/>
    <property type="project" value="TreeGrafter"/>
</dbReference>
<dbReference type="Proteomes" id="UP000320176">
    <property type="component" value="Unassembled WGS sequence"/>
</dbReference>
<organism evidence="1 2">
    <name type="scientific">Stieleria varia</name>
    <dbReference type="NCBI Taxonomy" id="2528005"/>
    <lineage>
        <taxon>Bacteria</taxon>
        <taxon>Pseudomonadati</taxon>
        <taxon>Planctomycetota</taxon>
        <taxon>Planctomycetia</taxon>
        <taxon>Pirellulales</taxon>
        <taxon>Pirellulaceae</taxon>
        <taxon>Stieleria</taxon>
    </lineage>
</organism>
<gene>
    <name evidence="1" type="ORF">Pla52n_27890</name>
</gene>
<keyword evidence="2" id="KW-1185">Reference proteome</keyword>
<comment type="caution">
    <text evidence="1">The sequence shown here is derived from an EMBL/GenBank/DDBJ whole genome shotgun (WGS) entry which is preliminary data.</text>
</comment>
<sequence length="1059" mass="113398">MRNSTNPNRHAVPHHLTVAGRLVAGRLLRNASSIDVIVGFGRNLMRKEFWRFPIPVALINESLLLRIGLISLLFCTTLIVKAHGDQPVLLAQAPQAPQANPQANPAAPERYWTTQWSFSDIDVGKLASRLSAIGIDLGLQVNGNVSVAFDVGIPITSLRDGAKYRLDGKISSKSLVVDDVRFQDFSALIQYRDGVAKLESLRSIVDRPGETNADQVAGRIQGSGSLELVPRKDATAKLRVSDIAIAPIVDLVSRFIDPNEPLPIQGGLLSGDVSFSVAIDQLSDVASYELSGNLTANDIQYQNLPTASGKLSDVTISGGRLSVPSFTVTATDGGDTRSPVRLMGNLDLPLKGGGAFRIQIAGDDLPTETVLAIVQPSSSSPSIVAGKLDLRATATGDVATTVSESKWNVQASLASPSISVGGVDVGVLEHDLRLTPQRLTITPRQATGTLPADMRLQSLDCEFDLTDEQLVLQQVDAAIFGGQFQGNATVPLQTDQRFAVDATFQNIRPSVDLPLAGGKTTRLTGSFSGDVQWNVAADAIAKPVAHSGNASFTADEIFVGSQSIGNFKATLSADQGALSLDAFGKLFDGQFRVETASQMESDDKWSDLGMRMNRLQLTTQGIAIESLLSVIESKPAATTGRVSADIRVTGFDHDSNSVLPISQVAIVVQLNNIYHQEGLLTRNATLRSTYDRGVLTIESLLADYAQGNLRVSGRVRVIDSQQKFSPQPELTVSAARVELSRALSILGPFAADYQGRVSGSVTVAGTLDAIRIRGNVLGRDLKLYAQPLGNAHSGFAAEINTQTRAWRLRFPSVGSNVGGGELQGELALSSARRATGGIDMDSRWQLRRVDFVRLSDQLGRSISLAKGELTGEITIGGKSISSIDDMVGRFRFRLGDTQGSAIPGLISVGKFLGPISLATETFDTGLAVGIIGQGIVTLDEFWIGSDTALVQADGRVYMRSGRMDLNALIATGDYRDISANFAQLAQRYALRSLLPTSAILSVSELLRDRTLVIRVMGTVQNPLVRLQPVETFREESVRFILREGQRLIVGAAAADAFQR</sequence>
<evidence type="ECO:0000313" key="2">
    <source>
        <dbReference type="Proteomes" id="UP000320176"/>
    </source>
</evidence>
<dbReference type="EMBL" id="SJPN01000003">
    <property type="protein sequence ID" value="TWU04746.1"/>
    <property type="molecule type" value="Genomic_DNA"/>
</dbReference>
<dbReference type="OrthoDB" id="222522at2"/>
<protein>
    <submittedName>
        <fullName evidence="1">Putative assembly protein</fullName>
    </submittedName>
</protein>
<accession>A0A5C6B0D7</accession>
<dbReference type="PANTHER" id="PTHR30441">
    <property type="entry name" value="DUF748 DOMAIN-CONTAINING PROTEIN"/>
    <property type="match status" value="1"/>
</dbReference>
<dbReference type="PANTHER" id="PTHR30441:SF4">
    <property type="entry name" value="PROTEIN ASMA"/>
    <property type="match status" value="1"/>
</dbReference>
<reference evidence="1 2" key="1">
    <citation type="submission" date="2019-02" db="EMBL/GenBank/DDBJ databases">
        <title>Deep-cultivation of Planctomycetes and their phenomic and genomic characterization uncovers novel biology.</title>
        <authorList>
            <person name="Wiegand S."/>
            <person name="Jogler M."/>
            <person name="Boedeker C."/>
            <person name="Pinto D."/>
            <person name="Vollmers J."/>
            <person name="Rivas-Marin E."/>
            <person name="Kohn T."/>
            <person name="Peeters S.H."/>
            <person name="Heuer A."/>
            <person name="Rast P."/>
            <person name="Oberbeckmann S."/>
            <person name="Bunk B."/>
            <person name="Jeske O."/>
            <person name="Meyerdierks A."/>
            <person name="Storesund J.E."/>
            <person name="Kallscheuer N."/>
            <person name="Luecker S."/>
            <person name="Lage O.M."/>
            <person name="Pohl T."/>
            <person name="Merkel B.J."/>
            <person name="Hornburger P."/>
            <person name="Mueller R.-W."/>
            <person name="Bruemmer F."/>
            <person name="Labrenz M."/>
            <person name="Spormann A.M."/>
            <person name="Op Den Camp H."/>
            <person name="Overmann J."/>
            <person name="Amann R."/>
            <person name="Jetten M.S.M."/>
            <person name="Mascher T."/>
            <person name="Medema M.H."/>
            <person name="Devos D.P."/>
            <person name="Kaster A.-K."/>
            <person name="Ovreas L."/>
            <person name="Rohde M."/>
            <person name="Galperin M.Y."/>
            <person name="Jogler C."/>
        </authorList>
    </citation>
    <scope>NUCLEOTIDE SEQUENCE [LARGE SCALE GENOMIC DNA]</scope>
    <source>
        <strain evidence="1 2">Pla52n</strain>
    </source>
</reference>
<dbReference type="GO" id="GO:0005886">
    <property type="term" value="C:plasma membrane"/>
    <property type="evidence" value="ECO:0007669"/>
    <property type="project" value="TreeGrafter"/>
</dbReference>
<dbReference type="InterPro" id="IPR052894">
    <property type="entry name" value="AsmA-related"/>
</dbReference>